<comment type="caution">
    <text evidence="1">The sequence shown here is derived from an EMBL/GenBank/DDBJ whole genome shotgun (WGS) entry which is preliminary data.</text>
</comment>
<sequence length="225" mass="25673">MQLDYKDIIIKHYALSMTGSEIARQTGFSKSGVNDFLRAFKKCEDLEYPLPAGITNYGIALKVYGSVPGSGGRNENIELPDYEEAAMLMATRKNMTLMFLWNRYKKKCEEEGVRFYQYSQYCELYNKWCEENYETAHFDAVIAQKMEVDFAGQTFSMTDPLTGEIMTIVVFVTILPCSQYIYAEGMLSTREPQWIEVNNHALDYFGGVPALVVCDNCKQAVEYSG</sequence>
<proteinExistence type="predicted"/>
<evidence type="ECO:0008006" key="3">
    <source>
        <dbReference type="Google" id="ProtNLM"/>
    </source>
</evidence>
<accession>A0A391P0X4</accession>
<evidence type="ECO:0000313" key="2">
    <source>
        <dbReference type="Proteomes" id="UP000265643"/>
    </source>
</evidence>
<dbReference type="PANTHER" id="PTHR35004">
    <property type="entry name" value="TRANSPOSASE RV3428C-RELATED"/>
    <property type="match status" value="1"/>
</dbReference>
<dbReference type="PANTHER" id="PTHR35004:SF8">
    <property type="entry name" value="TRANSPOSASE RV3428C-RELATED"/>
    <property type="match status" value="1"/>
</dbReference>
<reference evidence="2" key="1">
    <citation type="submission" date="2018-09" db="EMBL/GenBank/DDBJ databases">
        <title>Draft Genome Sequence of Mediterraneibacter sp. KCTC 15684.</title>
        <authorList>
            <person name="Kim J.S."/>
            <person name="Han K.I."/>
            <person name="Suh M.K."/>
            <person name="Lee K.C."/>
            <person name="Eom M.K."/>
            <person name="Lee J.H."/>
            <person name="Park S.H."/>
            <person name="Kang S.W."/>
            <person name="Park J.E."/>
            <person name="Oh B.S."/>
            <person name="Yu S.Y."/>
            <person name="Choi S.H."/>
            <person name="Lee D.H."/>
            <person name="Yoon H."/>
            <person name="Kim B."/>
            <person name="Yang S.J."/>
            <person name="Lee J.S."/>
        </authorList>
    </citation>
    <scope>NUCLEOTIDE SEQUENCE [LARGE SCALE GENOMIC DNA]</scope>
    <source>
        <strain evidence="2">KCTC 15684</strain>
    </source>
</reference>
<name>A0A391P0X4_9FIRM</name>
<dbReference type="EMBL" id="BHGK01000001">
    <property type="protein sequence ID" value="GCA67291.1"/>
    <property type="molecule type" value="Genomic_DNA"/>
</dbReference>
<dbReference type="RefSeq" id="WP_174714251.1">
    <property type="nucleotide sequence ID" value="NZ_BHGK01000001.1"/>
</dbReference>
<protein>
    <recommendedName>
        <fullName evidence="3">Integrase catalytic domain-containing protein</fullName>
    </recommendedName>
</protein>
<dbReference type="Proteomes" id="UP000265643">
    <property type="component" value="Unassembled WGS sequence"/>
</dbReference>
<keyword evidence="2" id="KW-1185">Reference proteome</keyword>
<dbReference type="AlphaFoldDB" id="A0A391P0X4"/>
<organism evidence="1 2">
    <name type="scientific">Mediterraneibacter butyricigenes</name>
    <dbReference type="NCBI Taxonomy" id="2316025"/>
    <lineage>
        <taxon>Bacteria</taxon>
        <taxon>Bacillati</taxon>
        <taxon>Bacillota</taxon>
        <taxon>Clostridia</taxon>
        <taxon>Lachnospirales</taxon>
        <taxon>Lachnospiraceae</taxon>
        <taxon>Mediterraneibacter</taxon>
    </lineage>
</organism>
<gene>
    <name evidence="1" type="ORF">KGMB01110_17270</name>
</gene>
<evidence type="ECO:0000313" key="1">
    <source>
        <dbReference type="EMBL" id="GCA67291.1"/>
    </source>
</evidence>